<comment type="subcellular location">
    <subcellularLocation>
        <location evidence="2">Peroxisome membrane</location>
    </subcellularLocation>
</comment>
<dbReference type="Proteomes" id="UP000078561">
    <property type="component" value="Unassembled WGS sequence"/>
</dbReference>
<dbReference type="InterPro" id="IPR013919">
    <property type="entry name" value="Pex16"/>
</dbReference>
<feature type="non-terminal residue" evidence="3">
    <location>
        <position position="285"/>
    </location>
</feature>
<dbReference type="AlphaFoldDB" id="A0A163JCP2"/>
<dbReference type="EMBL" id="LT552072">
    <property type="protein sequence ID" value="SAL98422.1"/>
    <property type="molecule type" value="Genomic_DNA"/>
</dbReference>
<dbReference type="PANTHER" id="PTHR13299:SF0">
    <property type="entry name" value="PEROXISOMAL MEMBRANE PROTEIN PEX16"/>
    <property type="match status" value="1"/>
</dbReference>
<gene>
    <name evidence="3" type="primary">ABSGL_03951.1 scaffold 4695</name>
</gene>
<name>A0A163JCP2_ABSGL</name>
<reference evidence="3" key="1">
    <citation type="submission" date="2016-04" db="EMBL/GenBank/DDBJ databases">
        <authorList>
            <person name="Evans L.H."/>
            <person name="Alamgir A."/>
            <person name="Owens N."/>
            <person name="Weber N.D."/>
            <person name="Virtaneva K."/>
            <person name="Barbian K."/>
            <person name="Babar A."/>
            <person name="Rosenke K."/>
        </authorList>
    </citation>
    <scope>NUCLEOTIDE SEQUENCE [LARGE SCALE GENOMIC DNA]</scope>
    <source>
        <strain evidence="3">CBS 101.48</strain>
    </source>
</reference>
<evidence type="ECO:0000256" key="2">
    <source>
        <dbReference type="RuleBase" id="RU365003"/>
    </source>
</evidence>
<dbReference type="OrthoDB" id="2021143at2759"/>
<dbReference type="GO" id="GO:0007031">
    <property type="term" value="P:peroxisome organization"/>
    <property type="evidence" value="ECO:0007669"/>
    <property type="project" value="UniProtKB-KW"/>
</dbReference>
<dbReference type="Pfam" id="PF08610">
    <property type="entry name" value="Pex16"/>
    <property type="match status" value="1"/>
</dbReference>
<accession>A0A163JCP2</accession>
<dbReference type="STRING" id="4829.A0A163JCP2"/>
<protein>
    <recommendedName>
        <fullName evidence="2">Peroxisomal membrane protein PEX16</fullName>
    </recommendedName>
</protein>
<dbReference type="FunCoup" id="A0A163JCP2">
    <property type="interactions" value="34"/>
</dbReference>
<evidence type="ECO:0000313" key="4">
    <source>
        <dbReference type="Proteomes" id="UP000078561"/>
    </source>
</evidence>
<dbReference type="PANTHER" id="PTHR13299">
    <property type="entry name" value="PEROXISOMAL MEMBRANE PROTEIN PEX16"/>
    <property type="match status" value="1"/>
</dbReference>
<keyword evidence="4" id="KW-1185">Reference proteome</keyword>
<sequence length="285" mass="32894">SDRTHACYSLGRFHDAELASQALYSGLNLIGLYHNSILRRAANQAIESADISGIDESQFNKYTRFWTTQSGTHRMISKLLSVIAYTQILMEMGLLRKGYGGKRHYQWVAGLEGIKVLLRLTLFRLTNHRMLLYPNHMERDVDPASLDPRRQQQQAVTFHWTGRRTGKDVPFIATTIGTDNDGRRQQTKYTDVNDFLMAKVLTAEKLRQPKQMVHIMSSLSRFGEVAFILRPLVYVLAILLWGRRSWKPWFLSLAVDLISNEAVHRGYTTDGRSNMMPLEKTEYRR</sequence>
<evidence type="ECO:0000313" key="3">
    <source>
        <dbReference type="EMBL" id="SAL98422.1"/>
    </source>
</evidence>
<dbReference type="OMA" id="TPQREFD"/>
<proteinExistence type="inferred from homology"/>
<dbReference type="InParanoid" id="A0A163JCP2"/>
<organism evidence="3">
    <name type="scientific">Absidia glauca</name>
    <name type="common">Pin mould</name>
    <dbReference type="NCBI Taxonomy" id="4829"/>
    <lineage>
        <taxon>Eukaryota</taxon>
        <taxon>Fungi</taxon>
        <taxon>Fungi incertae sedis</taxon>
        <taxon>Mucoromycota</taxon>
        <taxon>Mucoromycotina</taxon>
        <taxon>Mucoromycetes</taxon>
        <taxon>Mucorales</taxon>
        <taxon>Cunninghamellaceae</taxon>
        <taxon>Absidia</taxon>
    </lineage>
</organism>
<feature type="non-terminal residue" evidence="3">
    <location>
        <position position="1"/>
    </location>
</feature>
<keyword evidence="2" id="KW-0576">Peroxisome</keyword>
<comment type="similarity">
    <text evidence="1 2">Belongs to the peroxin-16 family.</text>
</comment>
<dbReference type="GO" id="GO:0005778">
    <property type="term" value="C:peroxisomal membrane"/>
    <property type="evidence" value="ECO:0007669"/>
    <property type="project" value="UniProtKB-SubCell"/>
</dbReference>
<evidence type="ECO:0000256" key="1">
    <source>
        <dbReference type="ARBA" id="ARBA00009505"/>
    </source>
</evidence>
<keyword evidence="2" id="KW-0962">Peroxisome biogenesis</keyword>